<protein>
    <submittedName>
        <fullName evidence="2">Glycosyltransferase</fullName>
    </submittedName>
</protein>
<evidence type="ECO:0000313" key="2">
    <source>
        <dbReference type="EMBL" id="MBR0665530.1"/>
    </source>
</evidence>
<sequence length="361" mass="39901">MKLVIFGLSITSSWGNGHATLWRSLCRALTRRGHRITFFERDVSWYAGARDLEEMPGLEIVLYADWESLRPRAAREVMEADVAMVTSYCPDGIAASALVLASRAARVFYDLDTPVTLAALATGDRPAYLPPEGLGDFDLVLSFTGGATLERLRKELGAHHVLPLYGSVDPLAHRPVAPMAEYRADLSYLGTYAADRQPALEAFLIEPARRLPQHRFLIGGAQYPSDFPWTENIHFVRHMPPQQHPAFFSSSRITLNVTRRAMAEAGWCPSGRLFEAAACGTPLLSDAWPGLSDFYTPGQEILIARDTADAMMAIRCDDAELRRIADRARERTLDEHSGDRRAQDLEAALGTIAATAMQTEA</sequence>
<organism evidence="2 3">
    <name type="scientific">Plastoroseomonas hellenica</name>
    <dbReference type="NCBI Taxonomy" id="2687306"/>
    <lineage>
        <taxon>Bacteria</taxon>
        <taxon>Pseudomonadati</taxon>
        <taxon>Pseudomonadota</taxon>
        <taxon>Alphaproteobacteria</taxon>
        <taxon>Acetobacterales</taxon>
        <taxon>Acetobacteraceae</taxon>
        <taxon>Plastoroseomonas</taxon>
    </lineage>
</organism>
<comment type="caution">
    <text evidence="2">The sequence shown here is derived from an EMBL/GenBank/DDBJ whole genome shotgun (WGS) entry which is preliminary data.</text>
</comment>
<accession>A0ABS5EZ06</accession>
<feature type="domain" description="Spore protein YkvP/CgeB glycosyl transferase-like" evidence="1">
    <location>
        <begin position="202"/>
        <end position="346"/>
    </location>
</feature>
<dbReference type="SUPFAM" id="SSF53756">
    <property type="entry name" value="UDP-Glycosyltransferase/glycogen phosphorylase"/>
    <property type="match status" value="1"/>
</dbReference>
<proteinExistence type="predicted"/>
<dbReference type="RefSeq" id="WP_211853195.1">
    <property type="nucleotide sequence ID" value="NZ_JAAGBB010000015.1"/>
</dbReference>
<evidence type="ECO:0000259" key="1">
    <source>
        <dbReference type="Pfam" id="PF13524"/>
    </source>
</evidence>
<gene>
    <name evidence="2" type="ORF">GXW71_14305</name>
</gene>
<dbReference type="EMBL" id="JAAGBB010000015">
    <property type="protein sequence ID" value="MBR0665530.1"/>
    <property type="molecule type" value="Genomic_DNA"/>
</dbReference>
<keyword evidence="3" id="KW-1185">Reference proteome</keyword>
<dbReference type="Gene3D" id="3.40.50.2000">
    <property type="entry name" value="Glycogen Phosphorylase B"/>
    <property type="match status" value="1"/>
</dbReference>
<evidence type="ECO:0000313" key="3">
    <source>
        <dbReference type="Proteomes" id="UP001196870"/>
    </source>
</evidence>
<dbReference type="Proteomes" id="UP001196870">
    <property type="component" value="Unassembled WGS sequence"/>
</dbReference>
<dbReference type="InterPro" id="IPR055259">
    <property type="entry name" value="YkvP/CgeB_Glyco_trans-like"/>
</dbReference>
<name>A0ABS5EZ06_9PROT</name>
<dbReference type="Pfam" id="PF13524">
    <property type="entry name" value="Glyco_trans_1_2"/>
    <property type="match status" value="1"/>
</dbReference>
<reference evidence="3" key="1">
    <citation type="journal article" date="2021" name="Syst. Appl. Microbiol.">
        <title>Roseomonas hellenica sp. nov., isolated from roots of wild-growing Alkanna tinctoria.</title>
        <authorList>
            <person name="Rat A."/>
            <person name="Naranjo H.D."/>
            <person name="Lebbe L."/>
            <person name="Cnockaert M."/>
            <person name="Krigas N."/>
            <person name="Grigoriadou K."/>
            <person name="Maloupa E."/>
            <person name="Willems A."/>
        </authorList>
    </citation>
    <scope>NUCLEOTIDE SEQUENCE [LARGE SCALE GENOMIC DNA]</scope>
    <source>
        <strain evidence="3">LMG 31523</strain>
    </source>
</reference>